<dbReference type="Proteomes" id="UP000305674">
    <property type="component" value="Unassembled WGS sequence"/>
</dbReference>
<proteinExistence type="predicted"/>
<dbReference type="Pfam" id="PF00990">
    <property type="entry name" value="GGDEF"/>
    <property type="match status" value="1"/>
</dbReference>
<dbReference type="InterPro" id="IPR000160">
    <property type="entry name" value="GGDEF_dom"/>
</dbReference>
<feature type="transmembrane region" description="Helical" evidence="4">
    <location>
        <begin position="71"/>
        <end position="95"/>
    </location>
</feature>
<keyword evidence="4" id="KW-1133">Transmembrane helix</keyword>
<feature type="domain" description="GGDEF" evidence="5">
    <location>
        <begin position="141"/>
        <end position="280"/>
    </location>
</feature>
<keyword evidence="4" id="KW-0812">Transmembrane</keyword>
<dbReference type="SMART" id="SM00267">
    <property type="entry name" value="GGDEF"/>
    <property type="match status" value="1"/>
</dbReference>
<dbReference type="NCBIfam" id="TIGR00254">
    <property type="entry name" value="GGDEF"/>
    <property type="match status" value="1"/>
</dbReference>
<name>A0A4V5NXK3_9GAMM</name>
<evidence type="ECO:0000256" key="1">
    <source>
        <dbReference type="ARBA" id="ARBA00001946"/>
    </source>
</evidence>
<reference evidence="6 7" key="1">
    <citation type="submission" date="2019-04" db="EMBL/GenBank/DDBJ databases">
        <authorList>
            <person name="Hwang J.C."/>
        </authorList>
    </citation>
    <scope>NUCLEOTIDE SEQUENCE [LARGE SCALE GENOMIC DNA]</scope>
    <source>
        <strain evidence="6 7">IMCC35001</strain>
    </source>
</reference>
<dbReference type="RefSeq" id="WP_136851102.1">
    <property type="nucleotide sequence ID" value="NZ_SWCI01000001.1"/>
</dbReference>
<evidence type="ECO:0000256" key="2">
    <source>
        <dbReference type="ARBA" id="ARBA00012528"/>
    </source>
</evidence>
<dbReference type="GO" id="GO:0005886">
    <property type="term" value="C:plasma membrane"/>
    <property type="evidence" value="ECO:0007669"/>
    <property type="project" value="TreeGrafter"/>
</dbReference>
<dbReference type="InterPro" id="IPR050469">
    <property type="entry name" value="Diguanylate_Cyclase"/>
</dbReference>
<feature type="transmembrane region" description="Helical" evidence="4">
    <location>
        <begin position="6"/>
        <end position="25"/>
    </location>
</feature>
<dbReference type="GO" id="GO:0043709">
    <property type="term" value="P:cell adhesion involved in single-species biofilm formation"/>
    <property type="evidence" value="ECO:0007669"/>
    <property type="project" value="TreeGrafter"/>
</dbReference>
<dbReference type="GO" id="GO:0052621">
    <property type="term" value="F:diguanylate cyclase activity"/>
    <property type="evidence" value="ECO:0007669"/>
    <property type="project" value="UniProtKB-EC"/>
</dbReference>
<dbReference type="PROSITE" id="PS50887">
    <property type="entry name" value="GGDEF"/>
    <property type="match status" value="1"/>
</dbReference>
<evidence type="ECO:0000313" key="7">
    <source>
        <dbReference type="Proteomes" id="UP000305674"/>
    </source>
</evidence>
<accession>A0A4V5NXK3</accession>
<comment type="catalytic activity">
    <reaction evidence="3">
        <text>2 GTP = 3',3'-c-di-GMP + 2 diphosphate</text>
        <dbReference type="Rhea" id="RHEA:24898"/>
        <dbReference type="ChEBI" id="CHEBI:33019"/>
        <dbReference type="ChEBI" id="CHEBI:37565"/>
        <dbReference type="ChEBI" id="CHEBI:58805"/>
        <dbReference type="EC" id="2.7.7.65"/>
    </reaction>
</comment>
<dbReference type="FunFam" id="3.30.70.270:FF:000001">
    <property type="entry name" value="Diguanylate cyclase domain protein"/>
    <property type="match status" value="1"/>
</dbReference>
<evidence type="ECO:0000256" key="4">
    <source>
        <dbReference type="SAM" id="Phobius"/>
    </source>
</evidence>
<dbReference type="PANTHER" id="PTHR45138:SF9">
    <property type="entry name" value="DIGUANYLATE CYCLASE DGCM-RELATED"/>
    <property type="match status" value="1"/>
</dbReference>
<dbReference type="InterPro" id="IPR043128">
    <property type="entry name" value="Rev_trsase/Diguanyl_cyclase"/>
</dbReference>
<dbReference type="GO" id="GO:1902201">
    <property type="term" value="P:negative regulation of bacterial-type flagellum-dependent cell motility"/>
    <property type="evidence" value="ECO:0007669"/>
    <property type="project" value="TreeGrafter"/>
</dbReference>
<dbReference type="PANTHER" id="PTHR45138">
    <property type="entry name" value="REGULATORY COMPONENTS OF SENSORY TRANSDUCTION SYSTEM"/>
    <property type="match status" value="1"/>
</dbReference>
<gene>
    <name evidence="6" type="ORF">FCL40_02750</name>
</gene>
<evidence type="ECO:0000256" key="3">
    <source>
        <dbReference type="ARBA" id="ARBA00034247"/>
    </source>
</evidence>
<protein>
    <recommendedName>
        <fullName evidence="2">diguanylate cyclase</fullName>
        <ecNumber evidence="2">2.7.7.65</ecNumber>
    </recommendedName>
</protein>
<evidence type="ECO:0000313" key="6">
    <source>
        <dbReference type="EMBL" id="TKB51491.1"/>
    </source>
</evidence>
<organism evidence="6 7">
    <name type="scientific">Ferrimonas sediminicola</name>
    <dbReference type="NCBI Taxonomy" id="2569538"/>
    <lineage>
        <taxon>Bacteria</taxon>
        <taxon>Pseudomonadati</taxon>
        <taxon>Pseudomonadota</taxon>
        <taxon>Gammaproteobacteria</taxon>
        <taxon>Alteromonadales</taxon>
        <taxon>Ferrimonadaceae</taxon>
        <taxon>Ferrimonas</taxon>
    </lineage>
</organism>
<comment type="caution">
    <text evidence="6">The sequence shown here is derived from an EMBL/GenBank/DDBJ whole genome shotgun (WGS) entry which is preliminary data.</text>
</comment>
<sequence>MSTLFPLMGNTMVILGITMLAIASVKVGELLQRLPNRQLHRRWQFLRLLILMFILGYTCFSLLHWGNYWGWTQMLVPTVFFGGAIFVLLVCTLSLKTTKVVQQVYSLQKEAITDPLMGIFNRRYLDRRMGEEVLACRLAQRPLTLMMLDIDHFKGINDRYGHPVGDEVLRALGELLVQHTRNADVVARYGGEEVAVLLPNTSGSEARALADRLHKAIANLRVKMPEQDRSPPTPLTFTVSIGVAGCNAENADAIRLLTAADLALYQAKQNGRNRVECCPDLRLAIAGCTT</sequence>
<keyword evidence="4" id="KW-0472">Membrane</keyword>
<dbReference type="AlphaFoldDB" id="A0A4V5NXK3"/>
<keyword evidence="7" id="KW-1185">Reference proteome</keyword>
<dbReference type="SUPFAM" id="SSF55073">
    <property type="entry name" value="Nucleotide cyclase"/>
    <property type="match status" value="1"/>
</dbReference>
<feature type="transmembrane region" description="Helical" evidence="4">
    <location>
        <begin position="45"/>
        <end position="65"/>
    </location>
</feature>
<dbReference type="EMBL" id="SWCI01000001">
    <property type="protein sequence ID" value="TKB51491.1"/>
    <property type="molecule type" value="Genomic_DNA"/>
</dbReference>
<evidence type="ECO:0000259" key="5">
    <source>
        <dbReference type="PROSITE" id="PS50887"/>
    </source>
</evidence>
<dbReference type="CDD" id="cd01949">
    <property type="entry name" value="GGDEF"/>
    <property type="match status" value="1"/>
</dbReference>
<dbReference type="Gene3D" id="3.30.70.270">
    <property type="match status" value="1"/>
</dbReference>
<dbReference type="OrthoDB" id="9812260at2"/>
<dbReference type="EC" id="2.7.7.65" evidence="2"/>
<dbReference type="InterPro" id="IPR029787">
    <property type="entry name" value="Nucleotide_cyclase"/>
</dbReference>
<comment type="cofactor">
    <cofactor evidence="1">
        <name>Mg(2+)</name>
        <dbReference type="ChEBI" id="CHEBI:18420"/>
    </cofactor>
</comment>